<dbReference type="EMBL" id="JAWQEG010002593">
    <property type="protein sequence ID" value="KAK3870900.1"/>
    <property type="molecule type" value="Genomic_DNA"/>
</dbReference>
<reference evidence="1" key="1">
    <citation type="submission" date="2023-10" db="EMBL/GenBank/DDBJ databases">
        <title>Genome assemblies of two species of porcelain crab, Petrolisthes cinctipes and Petrolisthes manimaculis (Anomura: Porcellanidae).</title>
        <authorList>
            <person name="Angst P."/>
        </authorList>
    </citation>
    <scope>NUCLEOTIDE SEQUENCE</scope>
    <source>
        <strain evidence="1">PB745_01</strain>
        <tissue evidence="1">Gill</tissue>
    </source>
</reference>
<sequence>MPRVRRYQGRFRAPNYTPPQALTVTGLLGSPTDTNPMPSLHQKLLKSPVISAFTIFILAPQFPHFNQYMVQLHLCMNAVYLLYCRITWITSKQDPTKLSPP</sequence>
<evidence type="ECO:0000313" key="2">
    <source>
        <dbReference type="Proteomes" id="UP001286313"/>
    </source>
</evidence>
<dbReference type="AlphaFoldDB" id="A0AAE1FAY9"/>
<organism evidence="1 2">
    <name type="scientific">Petrolisthes cinctipes</name>
    <name type="common">Flat porcelain crab</name>
    <dbReference type="NCBI Taxonomy" id="88211"/>
    <lineage>
        <taxon>Eukaryota</taxon>
        <taxon>Metazoa</taxon>
        <taxon>Ecdysozoa</taxon>
        <taxon>Arthropoda</taxon>
        <taxon>Crustacea</taxon>
        <taxon>Multicrustacea</taxon>
        <taxon>Malacostraca</taxon>
        <taxon>Eumalacostraca</taxon>
        <taxon>Eucarida</taxon>
        <taxon>Decapoda</taxon>
        <taxon>Pleocyemata</taxon>
        <taxon>Anomura</taxon>
        <taxon>Galatheoidea</taxon>
        <taxon>Porcellanidae</taxon>
        <taxon>Petrolisthes</taxon>
    </lineage>
</organism>
<name>A0AAE1FAY9_PETCI</name>
<evidence type="ECO:0000313" key="1">
    <source>
        <dbReference type="EMBL" id="KAK3870900.1"/>
    </source>
</evidence>
<accession>A0AAE1FAY9</accession>
<proteinExistence type="predicted"/>
<gene>
    <name evidence="1" type="ORF">Pcinc_023926</name>
</gene>
<keyword evidence="2" id="KW-1185">Reference proteome</keyword>
<comment type="caution">
    <text evidence="1">The sequence shown here is derived from an EMBL/GenBank/DDBJ whole genome shotgun (WGS) entry which is preliminary data.</text>
</comment>
<protein>
    <submittedName>
        <fullName evidence="1">Uncharacterized protein</fullName>
    </submittedName>
</protein>
<dbReference type="Proteomes" id="UP001286313">
    <property type="component" value="Unassembled WGS sequence"/>
</dbReference>